<evidence type="ECO:0000313" key="1">
    <source>
        <dbReference type="EMBL" id="GAA4391807.1"/>
    </source>
</evidence>
<comment type="caution">
    <text evidence="1">The sequence shown here is derived from an EMBL/GenBank/DDBJ whole genome shotgun (WGS) entry which is preliminary data.</text>
</comment>
<gene>
    <name evidence="1" type="ORF">GCM10023186_41540</name>
</gene>
<dbReference type="Proteomes" id="UP001500454">
    <property type="component" value="Unassembled WGS sequence"/>
</dbReference>
<dbReference type="RefSeq" id="WP_345227358.1">
    <property type="nucleotide sequence ID" value="NZ_BAABHA010000015.1"/>
</dbReference>
<accession>A0ABP8JJK8</accession>
<dbReference type="EMBL" id="BAABHA010000015">
    <property type="protein sequence ID" value="GAA4391807.1"/>
    <property type="molecule type" value="Genomic_DNA"/>
</dbReference>
<evidence type="ECO:0000313" key="2">
    <source>
        <dbReference type="Proteomes" id="UP001500454"/>
    </source>
</evidence>
<protein>
    <submittedName>
        <fullName evidence="1">Uncharacterized protein</fullName>
    </submittedName>
</protein>
<proteinExistence type="predicted"/>
<organism evidence="1 2">
    <name type="scientific">Hymenobacter koreensis</name>
    <dbReference type="NCBI Taxonomy" id="1084523"/>
    <lineage>
        <taxon>Bacteria</taxon>
        <taxon>Pseudomonadati</taxon>
        <taxon>Bacteroidota</taxon>
        <taxon>Cytophagia</taxon>
        <taxon>Cytophagales</taxon>
        <taxon>Hymenobacteraceae</taxon>
        <taxon>Hymenobacter</taxon>
    </lineage>
</organism>
<keyword evidence="2" id="KW-1185">Reference proteome</keyword>
<reference evidence="2" key="1">
    <citation type="journal article" date="2019" name="Int. J. Syst. Evol. Microbiol.">
        <title>The Global Catalogue of Microorganisms (GCM) 10K type strain sequencing project: providing services to taxonomists for standard genome sequencing and annotation.</title>
        <authorList>
            <consortium name="The Broad Institute Genomics Platform"/>
            <consortium name="The Broad Institute Genome Sequencing Center for Infectious Disease"/>
            <person name="Wu L."/>
            <person name="Ma J."/>
        </authorList>
    </citation>
    <scope>NUCLEOTIDE SEQUENCE [LARGE SCALE GENOMIC DNA]</scope>
    <source>
        <strain evidence="2">JCM 17924</strain>
    </source>
</reference>
<name>A0ABP8JJK8_9BACT</name>
<sequence length="287" mass="31913">MSSLQPTANFLLVAVPERHQRKQGIKAPDGTLFHTYRAMDGLDQTLRSGGEITAELEADDPIHLTREGLVLRLPTRLDRSMVVCDSGIPGKPRTCADITPEIEVGDTVHLDPASLADETEIEPGVYRVPYTHVLAVIKRNGWDTLIPVGGYAFLRPVWDKDVTDEVIDGETRKCRVKGGLVLQADVPPLPNEGVVRYVGTPLRDCPRAEAQRRVIFDGGAALRETIGGEDFWCVQQDKILAVRNPEWNEVLTGNGITIHFKDHPFWDEQLSPKPVYALLPLDSIHYN</sequence>